<keyword evidence="3" id="KW-1185">Reference proteome</keyword>
<protein>
    <submittedName>
        <fullName evidence="2">ABC-type uncharacterized transport system, periplasmic component</fullName>
    </submittedName>
</protein>
<feature type="signal peptide" evidence="1">
    <location>
        <begin position="1"/>
        <end position="19"/>
    </location>
</feature>
<dbReference type="PROSITE" id="PS00018">
    <property type="entry name" value="EF_HAND_1"/>
    <property type="match status" value="1"/>
</dbReference>
<dbReference type="OrthoDB" id="1679673at2"/>
<dbReference type="KEGG" id="tpro:Ga0080559_TMP4348"/>
<name>A0A1U7DAE7_9RHOB</name>
<accession>A0A1U7DAE7</accession>
<evidence type="ECO:0000313" key="2">
    <source>
        <dbReference type="EMBL" id="APX25144.1"/>
    </source>
</evidence>
<keyword evidence="1" id="KW-0732">Signal</keyword>
<dbReference type="InterPro" id="IPR018247">
    <property type="entry name" value="EF_Hand_1_Ca_BS"/>
</dbReference>
<dbReference type="InterPro" id="IPR010412">
    <property type="entry name" value="DUF1007"/>
</dbReference>
<reference evidence="2 3" key="1">
    <citation type="submission" date="2016-03" db="EMBL/GenBank/DDBJ databases">
        <title>Deep-sea bacteria in the southern Pacific.</title>
        <authorList>
            <person name="Tang K."/>
        </authorList>
    </citation>
    <scope>NUCLEOTIDE SEQUENCE [LARGE SCALE GENOMIC DNA]</scope>
    <source>
        <strain evidence="2 3">JLT2016</strain>
    </source>
</reference>
<dbReference type="RefSeq" id="WP_076624798.1">
    <property type="nucleotide sequence ID" value="NZ_BMEW01000006.1"/>
</dbReference>
<dbReference type="Proteomes" id="UP000186559">
    <property type="component" value="Chromosome"/>
</dbReference>
<dbReference type="EMBL" id="CP014796">
    <property type="protein sequence ID" value="APX25144.1"/>
    <property type="molecule type" value="Genomic_DNA"/>
</dbReference>
<organism evidence="2 3">
    <name type="scientific">Salipiger profundus</name>
    <dbReference type="NCBI Taxonomy" id="1229727"/>
    <lineage>
        <taxon>Bacteria</taxon>
        <taxon>Pseudomonadati</taxon>
        <taxon>Pseudomonadota</taxon>
        <taxon>Alphaproteobacteria</taxon>
        <taxon>Rhodobacterales</taxon>
        <taxon>Roseobacteraceae</taxon>
        <taxon>Salipiger</taxon>
    </lineage>
</organism>
<gene>
    <name evidence="2" type="ORF">Ga0080559_TMP4348</name>
</gene>
<feature type="chain" id="PRO_5010555848" evidence="1">
    <location>
        <begin position="20"/>
        <end position="211"/>
    </location>
</feature>
<sequence length="211" mass="23321" precursor="true">MTKWLACLLLLLPAIPARAHPHVFVDTTLRLSLDSERQLTGIEVTWAYDALFSLLILEDMGLDADGDGVLAPDELEQVQRFDLDNWPEDFEGDLYLRDAEGRSLALGAPEGRGVQLIDGQLVSVHYRDVAPTPAEGVEIRQFDPTYYVAYEVSGGVALPEPCRAEVEAPDTEAAERAVDEELAQVPEDQFELLEVGKYYAERITLTCAPSS</sequence>
<dbReference type="AlphaFoldDB" id="A0A1U7DAE7"/>
<dbReference type="Pfam" id="PF06226">
    <property type="entry name" value="DUF1007"/>
    <property type="match status" value="1"/>
</dbReference>
<dbReference type="STRING" id="1229727.Ga0080559_TMP4348"/>
<evidence type="ECO:0000256" key="1">
    <source>
        <dbReference type="SAM" id="SignalP"/>
    </source>
</evidence>
<proteinExistence type="predicted"/>
<evidence type="ECO:0000313" key="3">
    <source>
        <dbReference type="Proteomes" id="UP000186559"/>
    </source>
</evidence>